<accession>A0A1I7JPC7</accession>
<evidence type="ECO:0000256" key="2">
    <source>
        <dbReference type="ARBA" id="ARBA00008520"/>
    </source>
</evidence>
<evidence type="ECO:0000256" key="6">
    <source>
        <dbReference type="ARBA" id="ARBA00023139"/>
    </source>
</evidence>
<dbReference type="STRING" id="1035707.SAMN05216552_1012116"/>
<evidence type="ECO:0000313" key="10">
    <source>
        <dbReference type="Proteomes" id="UP000199391"/>
    </source>
</evidence>
<dbReference type="Pfam" id="PF13416">
    <property type="entry name" value="SBP_bac_8"/>
    <property type="match status" value="1"/>
</dbReference>
<dbReference type="RefSeq" id="WP_093556307.1">
    <property type="nucleotide sequence ID" value="NZ_FPBO01000012.1"/>
</dbReference>
<proteinExistence type="inferred from homology"/>
<dbReference type="InterPro" id="IPR006059">
    <property type="entry name" value="SBP"/>
</dbReference>
<evidence type="ECO:0000256" key="8">
    <source>
        <dbReference type="SAM" id="SignalP"/>
    </source>
</evidence>
<gene>
    <name evidence="9" type="ORF">SAMN05216552_1012116</name>
</gene>
<evidence type="ECO:0000256" key="5">
    <source>
        <dbReference type="ARBA" id="ARBA00023136"/>
    </source>
</evidence>
<dbReference type="PANTHER" id="PTHR43649:SF33">
    <property type="entry name" value="POLYGALACTURONAN_RHAMNOGALACTURONAN-BINDING PROTEIN YTCQ"/>
    <property type="match status" value="1"/>
</dbReference>
<dbReference type="InterPro" id="IPR006311">
    <property type="entry name" value="TAT_signal"/>
</dbReference>
<evidence type="ECO:0000313" key="9">
    <source>
        <dbReference type="EMBL" id="SFU87022.1"/>
    </source>
</evidence>
<dbReference type="Gene3D" id="3.40.190.10">
    <property type="entry name" value="Periplasmic binding protein-like II"/>
    <property type="match status" value="1"/>
</dbReference>
<dbReference type="EMBL" id="FPBO01000012">
    <property type="protein sequence ID" value="SFU87022.1"/>
    <property type="molecule type" value="Genomic_DNA"/>
</dbReference>
<keyword evidence="5" id="KW-0472">Membrane</keyword>
<organism evidence="9 10">
    <name type="scientific">Pseudoduganella namucuonensis</name>
    <dbReference type="NCBI Taxonomy" id="1035707"/>
    <lineage>
        <taxon>Bacteria</taxon>
        <taxon>Pseudomonadati</taxon>
        <taxon>Pseudomonadota</taxon>
        <taxon>Betaproteobacteria</taxon>
        <taxon>Burkholderiales</taxon>
        <taxon>Oxalobacteraceae</taxon>
        <taxon>Telluria group</taxon>
        <taxon>Pseudoduganella</taxon>
    </lineage>
</organism>
<evidence type="ECO:0000256" key="1">
    <source>
        <dbReference type="ARBA" id="ARBA00004418"/>
    </source>
</evidence>
<comment type="similarity">
    <text evidence="2">Belongs to the bacterial solute-binding protein 1 family.</text>
</comment>
<dbReference type="AlphaFoldDB" id="A0A1I7JPC7"/>
<dbReference type="SUPFAM" id="SSF53850">
    <property type="entry name" value="Periplasmic binding protein-like II"/>
    <property type="match status" value="1"/>
</dbReference>
<comment type="subcellular location">
    <subcellularLocation>
        <location evidence="1">Periplasm</location>
    </subcellularLocation>
</comment>
<dbReference type="InterPro" id="IPR050490">
    <property type="entry name" value="Bact_solute-bd_prot1"/>
</dbReference>
<sequence>MGRMTRRAAERGALPAALGAALLALCGLGRAAAPPEPRPSAGAVRGQSVQHISVWMHQGGDGAEFSAVRRAADAFNRGQRAYRVDLAAASYTGNYTERVHGAAATGTLPCLLEFDGPYLYGFAWRGYLQPIDRYMPRTLLDDVLPSVIAQGTYDGRLYSLGQFESGLGLWGNRAHLRAAGVRIPTFARPWTLAEFERALERLGAVAGVDYPLDMSFYASLGEFYSYAYAPLLQGFGGDLIERRHYRSAKGVLDGAASVAAMRHLQRWLARGWTRVVQDRADDFARRRAALLWNGHWHYPALRKALGDDLLLLPLPDFGRGSKTATGSWNWGITASCPFPAGAGAFLAHLMSTAEVLRISNANGAIPARRSSLARSPLYGAGGPLRLYARQISAGRGITRPVTPAYEAIGRAFSQAVGAIAAGGDAQAELSKAAAAIDRDLAAHRHYPLR</sequence>
<protein>
    <submittedName>
        <fullName evidence="9">Carbohydrate ABC transporter substrate-binding protein, CUT1 family</fullName>
    </submittedName>
</protein>
<evidence type="ECO:0000256" key="4">
    <source>
        <dbReference type="ARBA" id="ARBA00022729"/>
    </source>
</evidence>
<keyword evidence="4 8" id="KW-0732">Signal</keyword>
<dbReference type="PROSITE" id="PS51318">
    <property type="entry name" value="TAT"/>
    <property type="match status" value="1"/>
</dbReference>
<keyword evidence="6" id="KW-0564">Palmitate</keyword>
<dbReference type="Proteomes" id="UP000199391">
    <property type="component" value="Unassembled WGS sequence"/>
</dbReference>
<dbReference type="PANTHER" id="PTHR43649">
    <property type="entry name" value="ARABINOSE-BINDING PROTEIN-RELATED"/>
    <property type="match status" value="1"/>
</dbReference>
<evidence type="ECO:0000256" key="7">
    <source>
        <dbReference type="ARBA" id="ARBA00023288"/>
    </source>
</evidence>
<feature type="chain" id="PRO_5011705746" evidence="8">
    <location>
        <begin position="32"/>
        <end position="449"/>
    </location>
</feature>
<dbReference type="OrthoDB" id="9762335at2"/>
<reference evidence="10" key="1">
    <citation type="submission" date="2016-10" db="EMBL/GenBank/DDBJ databases">
        <authorList>
            <person name="Varghese N."/>
            <person name="Submissions S."/>
        </authorList>
    </citation>
    <scope>NUCLEOTIDE SEQUENCE [LARGE SCALE GENOMIC DNA]</scope>
    <source>
        <strain evidence="10">CGMCC 1.11014</strain>
    </source>
</reference>
<name>A0A1I7JPC7_9BURK</name>
<dbReference type="GO" id="GO:0042597">
    <property type="term" value="C:periplasmic space"/>
    <property type="evidence" value="ECO:0007669"/>
    <property type="project" value="UniProtKB-SubCell"/>
</dbReference>
<keyword evidence="10" id="KW-1185">Reference proteome</keyword>
<keyword evidence="7" id="KW-0449">Lipoprotein</keyword>
<feature type="signal peptide" evidence="8">
    <location>
        <begin position="1"/>
        <end position="31"/>
    </location>
</feature>
<keyword evidence="3" id="KW-1003">Cell membrane</keyword>
<evidence type="ECO:0000256" key="3">
    <source>
        <dbReference type="ARBA" id="ARBA00022475"/>
    </source>
</evidence>